<dbReference type="AlphaFoldDB" id="A0A5B7H065"/>
<feature type="region of interest" description="Disordered" evidence="1">
    <location>
        <begin position="235"/>
        <end position="258"/>
    </location>
</feature>
<dbReference type="Proteomes" id="UP000324222">
    <property type="component" value="Unassembled WGS sequence"/>
</dbReference>
<keyword evidence="2" id="KW-0472">Membrane</keyword>
<comment type="caution">
    <text evidence="3">The sequence shown here is derived from an EMBL/GenBank/DDBJ whole genome shotgun (WGS) entry which is preliminary data.</text>
</comment>
<reference evidence="3 4" key="1">
    <citation type="submission" date="2019-05" db="EMBL/GenBank/DDBJ databases">
        <title>Another draft genome of Portunus trituberculatus and its Hox gene families provides insights of decapod evolution.</title>
        <authorList>
            <person name="Jeong J.-H."/>
            <person name="Song I."/>
            <person name="Kim S."/>
            <person name="Choi T."/>
            <person name="Kim D."/>
            <person name="Ryu S."/>
            <person name="Kim W."/>
        </authorList>
    </citation>
    <scope>NUCLEOTIDE SEQUENCE [LARGE SCALE GENOMIC DNA]</scope>
    <source>
        <tissue evidence="3">Muscle</tissue>
    </source>
</reference>
<protein>
    <submittedName>
        <fullName evidence="3">Uncharacterized protein</fullName>
    </submittedName>
</protein>
<keyword evidence="2" id="KW-1133">Transmembrane helix</keyword>
<accession>A0A5B7H065</accession>
<dbReference type="EMBL" id="VSRR010019432">
    <property type="protein sequence ID" value="MPC62224.1"/>
    <property type="molecule type" value="Genomic_DNA"/>
</dbReference>
<proteinExistence type="predicted"/>
<evidence type="ECO:0000313" key="4">
    <source>
        <dbReference type="Proteomes" id="UP000324222"/>
    </source>
</evidence>
<feature type="transmembrane region" description="Helical" evidence="2">
    <location>
        <begin position="59"/>
        <end position="79"/>
    </location>
</feature>
<evidence type="ECO:0000256" key="1">
    <source>
        <dbReference type="SAM" id="MobiDB-lite"/>
    </source>
</evidence>
<feature type="transmembrane region" description="Helical" evidence="2">
    <location>
        <begin position="12"/>
        <end position="30"/>
    </location>
</feature>
<keyword evidence="4" id="KW-1185">Reference proteome</keyword>
<evidence type="ECO:0000256" key="2">
    <source>
        <dbReference type="SAM" id="Phobius"/>
    </source>
</evidence>
<keyword evidence="2" id="KW-0812">Transmembrane</keyword>
<sequence>MRSRSRSRRRCGLVTVVMVVVVVVVVVVAVGQRAASPTGLCPVYTRGGRHHTPSATTDLLPRLATLLFLIILTSHHLCWTRRTLTHDRLYRGPARPSGQHGPLTASHELKHQPSVHSLITDPRRVLSPLNFRCSVTPRWPSFLSRRCLTLAVSSFIIFVCASSTMETSATSKSFYRSEPSQQVREERTFVVASLRPSIDAPSAAFAPSQVRWRRYSRQVILSTCWSFQRDGGVPTRGGGARGGKKGGRREGVAGSCGDRGQCGPRQQRGHYSINGNRLRAAAALMIHQAKSSQYLALVVSRRLALGHRRCQERPGGAGEGVVMWGRRTRGAHARTSQKPLCGVPVY</sequence>
<evidence type="ECO:0000313" key="3">
    <source>
        <dbReference type="EMBL" id="MPC62224.1"/>
    </source>
</evidence>
<name>A0A5B7H065_PORTR</name>
<gene>
    <name evidence="3" type="ORF">E2C01_056308</name>
</gene>
<organism evidence="3 4">
    <name type="scientific">Portunus trituberculatus</name>
    <name type="common">Swimming crab</name>
    <name type="synonym">Neptunus trituberculatus</name>
    <dbReference type="NCBI Taxonomy" id="210409"/>
    <lineage>
        <taxon>Eukaryota</taxon>
        <taxon>Metazoa</taxon>
        <taxon>Ecdysozoa</taxon>
        <taxon>Arthropoda</taxon>
        <taxon>Crustacea</taxon>
        <taxon>Multicrustacea</taxon>
        <taxon>Malacostraca</taxon>
        <taxon>Eumalacostraca</taxon>
        <taxon>Eucarida</taxon>
        <taxon>Decapoda</taxon>
        <taxon>Pleocyemata</taxon>
        <taxon>Brachyura</taxon>
        <taxon>Eubrachyura</taxon>
        <taxon>Portunoidea</taxon>
        <taxon>Portunidae</taxon>
        <taxon>Portuninae</taxon>
        <taxon>Portunus</taxon>
    </lineage>
</organism>